<gene>
    <name evidence="1" type="ORF">AQUCO_02200268v1</name>
</gene>
<dbReference type="AlphaFoldDB" id="A0A2G5DE12"/>
<dbReference type="OrthoDB" id="591557at2759"/>
<evidence type="ECO:0000313" key="2">
    <source>
        <dbReference type="Proteomes" id="UP000230069"/>
    </source>
</evidence>
<feature type="non-terminal residue" evidence="1">
    <location>
        <position position="1"/>
    </location>
</feature>
<organism evidence="1 2">
    <name type="scientific">Aquilegia coerulea</name>
    <name type="common">Rocky mountain columbine</name>
    <dbReference type="NCBI Taxonomy" id="218851"/>
    <lineage>
        <taxon>Eukaryota</taxon>
        <taxon>Viridiplantae</taxon>
        <taxon>Streptophyta</taxon>
        <taxon>Embryophyta</taxon>
        <taxon>Tracheophyta</taxon>
        <taxon>Spermatophyta</taxon>
        <taxon>Magnoliopsida</taxon>
        <taxon>Ranunculales</taxon>
        <taxon>Ranunculaceae</taxon>
        <taxon>Thalictroideae</taxon>
        <taxon>Aquilegia</taxon>
    </lineage>
</organism>
<sequence length="211" mass="24287">LPSKSLAARFSMLFLDLANSSNFDSKLKIYSLANATCSKMSDMPYQLLKLWEPRVFFSIEEKLFREVPRPDCVDKWAYIMVGVLGEQLCMLSKYNTDIEIWVMSDYGKKDSRTKNFCHSCIDYNEQYPLCFANHGKNFLKDFKDLLLYDPEKKSAKNVKIHGIMDWFVSYAVVTYVPSLVSLQSGTYMGTGQEVDGEVKRYLKGGVLRPRS</sequence>
<reference evidence="1 2" key="1">
    <citation type="submission" date="2017-09" db="EMBL/GenBank/DDBJ databases">
        <title>WGS assembly of Aquilegia coerulea Goldsmith.</title>
        <authorList>
            <person name="Hodges S."/>
            <person name="Kramer E."/>
            <person name="Nordborg M."/>
            <person name="Tomkins J."/>
            <person name="Borevitz J."/>
            <person name="Derieg N."/>
            <person name="Yan J."/>
            <person name="Mihaltcheva S."/>
            <person name="Hayes R.D."/>
            <person name="Rokhsar D."/>
        </authorList>
    </citation>
    <scope>NUCLEOTIDE SEQUENCE [LARGE SCALE GENOMIC DNA]</scope>
    <source>
        <strain evidence="2">cv. Goldsmith</strain>
    </source>
</reference>
<proteinExistence type="predicted"/>
<accession>A0A2G5DE12</accession>
<protein>
    <recommendedName>
        <fullName evidence="3">F-box associated domain-containing protein</fullName>
    </recommendedName>
</protein>
<dbReference type="Proteomes" id="UP000230069">
    <property type="component" value="Unassembled WGS sequence"/>
</dbReference>
<dbReference type="EMBL" id="KZ305039">
    <property type="protein sequence ID" value="PIA41723.1"/>
    <property type="molecule type" value="Genomic_DNA"/>
</dbReference>
<evidence type="ECO:0000313" key="1">
    <source>
        <dbReference type="EMBL" id="PIA41723.1"/>
    </source>
</evidence>
<dbReference type="InParanoid" id="A0A2G5DE12"/>
<evidence type="ECO:0008006" key="3">
    <source>
        <dbReference type="Google" id="ProtNLM"/>
    </source>
</evidence>
<name>A0A2G5DE12_AQUCA</name>
<keyword evidence="2" id="KW-1185">Reference proteome</keyword>